<keyword evidence="3" id="KW-1185">Reference proteome</keyword>
<comment type="caution">
    <text evidence="2">The sequence shown here is derived from an EMBL/GenBank/DDBJ whole genome shotgun (WGS) entry which is preliminary data.</text>
</comment>
<feature type="compositionally biased region" description="Low complexity" evidence="1">
    <location>
        <begin position="8"/>
        <end position="23"/>
    </location>
</feature>
<sequence>MRARQTWASSDASTLLSLDSTSSPPEERGETEALRGRLTLRCFYTRQNWNSAAVGEEEAVAARTCLRLCDARVTYGLHGSSCEAVCKMAISAAVSGAVSEDAVMIRQNRVCTTDPPLPNADPNPAGFTRCLNQLLEQRNAVRKAGGGAADKEGCRCRPLGGCWVMGGIIGVSIL</sequence>
<organism evidence="2 3">
    <name type="scientific">Portunus trituberculatus</name>
    <name type="common">Swimming crab</name>
    <name type="synonym">Neptunus trituberculatus</name>
    <dbReference type="NCBI Taxonomy" id="210409"/>
    <lineage>
        <taxon>Eukaryota</taxon>
        <taxon>Metazoa</taxon>
        <taxon>Ecdysozoa</taxon>
        <taxon>Arthropoda</taxon>
        <taxon>Crustacea</taxon>
        <taxon>Multicrustacea</taxon>
        <taxon>Malacostraca</taxon>
        <taxon>Eumalacostraca</taxon>
        <taxon>Eucarida</taxon>
        <taxon>Decapoda</taxon>
        <taxon>Pleocyemata</taxon>
        <taxon>Brachyura</taxon>
        <taxon>Eubrachyura</taxon>
        <taxon>Portunoidea</taxon>
        <taxon>Portunidae</taxon>
        <taxon>Portuninae</taxon>
        <taxon>Portunus</taxon>
    </lineage>
</organism>
<gene>
    <name evidence="2" type="ORF">E2C01_009938</name>
</gene>
<dbReference type="AlphaFoldDB" id="A0A5B7D719"/>
<dbReference type="EMBL" id="VSRR010000558">
    <property type="protein sequence ID" value="MPC17092.1"/>
    <property type="molecule type" value="Genomic_DNA"/>
</dbReference>
<evidence type="ECO:0000313" key="3">
    <source>
        <dbReference type="Proteomes" id="UP000324222"/>
    </source>
</evidence>
<accession>A0A5B7D719</accession>
<dbReference type="Proteomes" id="UP000324222">
    <property type="component" value="Unassembled WGS sequence"/>
</dbReference>
<evidence type="ECO:0000313" key="2">
    <source>
        <dbReference type="EMBL" id="MPC17092.1"/>
    </source>
</evidence>
<reference evidence="2 3" key="1">
    <citation type="submission" date="2019-05" db="EMBL/GenBank/DDBJ databases">
        <title>Another draft genome of Portunus trituberculatus and its Hox gene families provides insights of decapod evolution.</title>
        <authorList>
            <person name="Jeong J.-H."/>
            <person name="Song I."/>
            <person name="Kim S."/>
            <person name="Choi T."/>
            <person name="Kim D."/>
            <person name="Ryu S."/>
            <person name="Kim W."/>
        </authorList>
    </citation>
    <scope>NUCLEOTIDE SEQUENCE [LARGE SCALE GENOMIC DNA]</scope>
    <source>
        <tissue evidence="2">Muscle</tissue>
    </source>
</reference>
<evidence type="ECO:0000256" key="1">
    <source>
        <dbReference type="SAM" id="MobiDB-lite"/>
    </source>
</evidence>
<name>A0A5B7D719_PORTR</name>
<feature type="region of interest" description="Disordered" evidence="1">
    <location>
        <begin position="1"/>
        <end position="32"/>
    </location>
</feature>
<protein>
    <submittedName>
        <fullName evidence="2">Uncharacterized protein</fullName>
    </submittedName>
</protein>
<proteinExistence type="predicted"/>